<dbReference type="EMBL" id="GBHO01021176">
    <property type="protein sequence ID" value="JAG22428.1"/>
    <property type="molecule type" value="Transcribed_RNA"/>
</dbReference>
<gene>
    <name evidence="1" type="primary">SPBC609.03</name>
    <name evidence="1" type="ORF">CM83_10576</name>
</gene>
<reference evidence="1" key="2">
    <citation type="submission" date="2014-07" db="EMBL/GenBank/DDBJ databases">
        <authorList>
            <person name="Hull J."/>
        </authorList>
    </citation>
    <scope>NUCLEOTIDE SEQUENCE</scope>
</reference>
<accession>A0A0A9XU57</accession>
<dbReference type="AlphaFoldDB" id="A0A0A9XU57"/>
<evidence type="ECO:0000313" key="1">
    <source>
        <dbReference type="EMBL" id="JAG22428.1"/>
    </source>
</evidence>
<name>A0A0A9XU57_LYGHE</name>
<protein>
    <submittedName>
        <fullName evidence="1">Putative WD repeat-containing protein C609.03</fullName>
    </submittedName>
</protein>
<proteinExistence type="predicted"/>
<reference evidence="1" key="1">
    <citation type="journal article" date="2014" name="PLoS ONE">
        <title>Transcriptome-Based Identification of ABC Transporters in the Western Tarnished Plant Bug Lygus hesperus.</title>
        <authorList>
            <person name="Hull J.J."/>
            <person name="Chaney K."/>
            <person name="Geib S.M."/>
            <person name="Fabrick J.A."/>
            <person name="Brent C.S."/>
            <person name="Walsh D."/>
            <person name="Lavine L.C."/>
        </authorList>
    </citation>
    <scope>NUCLEOTIDE SEQUENCE</scope>
</reference>
<sequence>MPLERRRRMHDLTLLHKLLNNQLDCPSLLARIDLRIPRMSVRSPPLFNVPFSPTNYLLNRPLHRIPRSANLLLNLHPDYDFLCDSLPRLKAIMSSSSNVLSF</sequence>
<organism evidence="1">
    <name type="scientific">Lygus hesperus</name>
    <name type="common">Western plant bug</name>
    <dbReference type="NCBI Taxonomy" id="30085"/>
    <lineage>
        <taxon>Eukaryota</taxon>
        <taxon>Metazoa</taxon>
        <taxon>Ecdysozoa</taxon>
        <taxon>Arthropoda</taxon>
        <taxon>Hexapoda</taxon>
        <taxon>Insecta</taxon>
        <taxon>Pterygota</taxon>
        <taxon>Neoptera</taxon>
        <taxon>Paraneoptera</taxon>
        <taxon>Hemiptera</taxon>
        <taxon>Heteroptera</taxon>
        <taxon>Panheteroptera</taxon>
        <taxon>Cimicomorpha</taxon>
        <taxon>Miridae</taxon>
        <taxon>Mirini</taxon>
        <taxon>Lygus</taxon>
    </lineage>
</organism>